<reference evidence="1" key="1">
    <citation type="submission" date="2020-07" db="EMBL/GenBank/DDBJ databases">
        <title>Clarias magur genome sequencing, assembly and annotation.</title>
        <authorList>
            <person name="Kushwaha B."/>
            <person name="Kumar R."/>
            <person name="Das P."/>
            <person name="Joshi C.G."/>
            <person name="Kumar D."/>
            <person name="Nagpure N.S."/>
            <person name="Pandey M."/>
            <person name="Agarwal S."/>
            <person name="Srivastava S."/>
            <person name="Singh M."/>
            <person name="Sahoo L."/>
            <person name="Jayasankar P."/>
            <person name="Meher P.K."/>
            <person name="Koringa P.G."/>
            <person name="Iquebal M.A."/>
            <person name="Das S.P."/>
            <person name="Bit A."/>
            <person name="Patnaik S."/>
            <person name="Patel N."/>
            <person name="Shah T.M."/>
            <person name="Hinsu A."/>
            <person name="Jena J.K."/>
        </authorList>
    </citation>
    <scope>NUCLEOTIDE SEQUENCE</scope>
    <source>
        <strain evidence="1">CIFAMagur01</strain>
        <tissue evidence="1">Testis</tissue>
    </source>
</reference>
<keyword evidence="2" id="KW-1185">Reference proteome</keyword>
<proteinExistence type="predicted"/>
<organism evidence="1 2">
    <name type="scientific">Clarias magur</name>
    <name type="common">Asian catfish</name>
    <name type="synonym">Macropteronotus magur</name>
    <dbReference type="NCBI Taxonomy" id="1594786"/>
    <lineage>
        <taxon>Eukaryota</taxon>
        <taxon>Metazoa</taxon>
        <taxon>Chordata</taxon>
        <taxon>Craniata</taxon>
        <taxon>Vertebrata</taxon>
        <taxon>Euteleostomi</taxon>
        <taxon>Actinopterygii</taxon>
        <taxon>Neopterygii</taxon>
        <taxon>Teleostei</taxon>
        <taxon>Ostariophysi</taxon>
        <taxon>Siluriformes</taxon>
        <taxon>Clariidae</taxon>
        <taxon>Clarias</taxon>
    </lineage>
</organism>
<sequence>MELDQYARAHLWAPPGRAEQQQSDVKIKVGLHALVSLFSAAPHLPKLESFCQEESPRTLWTPGAGAKSLTVLTVRASMFRRPCTTKQWRKRDTERGYQERSLPVLILAVPIH</sequence>
<dbReference type="AlphaFoldDB" id="A0A8J4WV54"/>
<evidence type="ECO:0000313" key="1">
    <source>
        <dbReference type="EMBL" id="KAF5893129.1"/>
    </source>
</evidence>
<dbReference type="Proteomes" id="UP000727407">
    <property type="component" value="Unassembled WGS sequence"/>
</dbReference>
<protein>
    <submittedName>
        <fullName evidence="1">Uncharacterized protein</fullName>
    </submittedName>
</protein>
<name>A0A8J4WV54_CLAMG</name>
<evidence type="ECO:0000313" key="2">
    <source>
        <dbReference type="Proteomes" id="UP000727407"/>
    </source>
</evidence>
<dbReference type="EMBL" id="QNUK01000450">
    <property type="protein sequence ID" value="KAF5893129.1"/>
    <property type="molecule type" value="Genomic_DNA"/>
</dbReference>
<gene>
    <name evidence="1" type="ORF">DAT39_017157</name>
</gene>
<comment type="caution">
    <text evidence="1">The sequence shown here is derived from an EMBL/GenBank/DDBJ whole genome shotgun (WGS) entry which is preliminary data.</text>
</comment>
<accession>A0A8J4WV54</accession>